<feature type="transmembrane region" description="Helical" evidence="8">
    <location>
        <begin position="624"/>
        <end position="644"/>
    </location>
</feature>
<comment type="similarity">
    <text evidence="2">Belongs to the resistance-nodulation-cell division (RND) (TC 2.A.6) family. MmpL subfamily.</text>
</comment>
<dbReference type="InterPro" id="IPR000731">
    <property type="entry name" value="SSD"/>
</dbReference>
<keyword evidence="3" id="KW-1003">Cell membrane</keyword>
<feature type="transmembrane region" description="Helical" evidence="8">
    <location>
        <begin position="184"/>
        <end position="204"/>
    </location>
</feature>
<dbReference type="PANTHER" id="PTHR33406:SF11">
    <property type="entry name" value="MEMBRANE PROTEIN SCO6666-RELATED"/>
    <property type="match status" value="1"/>
</dbReference>
<feature type="transmembrane region" description="Helical" evidence="8">
    <location>
        <begin position="583"/>
        <end position="603"/>
    </location>
</feature>
<name>A0ABW6RND7_9ACTN</name>
<dbReference type="Proteomes" id="UP001601976">
    <property type="component" value="Unassembled WGS sequence"/>
</dbReference>
<evidence type="ECO:0000256" key="6">
    <source>
        <dbReference type="ARBA" id="ARBA00023136"/>
    </source>
</evidence>
<dbReference type="EMBL" id="JBIAPK010000012">
    <property type="protein sequence ID" value="MFF3343055.1"/>
    <property type="molecule type" value="Genomic_DNA"/>
</dbReference>
<feature type="domain" description="SSD" evidence="9">
    <location>
        <begin position="181"/>
        <end position="306"/>
    </location>
</feature>
<dbReference type="Gene3D" id="1.20.1640.10">
    <property type="entry name" value="Multidrug efflux transporter AcrB transmembrane domain"/>
    <property type="match status" value="2"/>
</dbReference>
<keyword evidence="6 8" id="KW-0472">Membrane</keyword>
<organism evidence="10 11">
    <name type="scientific">Streptomyces flavidovirens</name>
    <dbReference type="NCBI Taxonomy" id="67298"/>
    <lineage>
        <taxon>Bacteria</taxon>
        <taxon>Bacillati</taxon>
        <taxon>Actinomycetota</taxon>
        <taxon>Actinomycetes</taxon>
        <taxon>Kitasatosporales</taxon>
        <taxon>Streptomycetaceae</taxon>
        <taxon>Streptomyces</taxon>
    </lineage>
</organism>
<evidence type="ECO:0000256" key="2">
    <source>
        <dbReference type="ARBA" id="ARBA00010157"/>
    </source>
</evidence>
<feature type="transmembrane region" description="Helical" evidence="8">
    <location>
        <begin position="158"/>
        <end position="177"/>
    </location>
</feature>
<comment type="subcellular location">
    <subcellularLocation>
        <location evidence="1">Cell membrane</location>
        <topology evidence="1">Multi-pass membrane protein</topology>
    </subcellularLocation>
</comment>
<keyword evidence="5 8" id="KW-1133">Transmembrane helix</keyword>
<evidence type="ECO:0000256" key="5">
    <source>
        <dbReference type="ARBA" id="ARBA00022989"/>
    </source>
</evidence>
<evidence type="ECO:0000256" key="3">
    <source>
        <dbReference type="ARBA" id="ARBA00022475"/>
    </source>
</evidence>
<dbReference type="Pfam" id="PF03176">
    <property type="entry name" value="MMPL"/>
    <property type="match status" value="2"/>
</dbReference>
<gene>
    <name evidence="10" type="ORF">ACFYWW_30815</name>
</gene>
<feature type="transmembrane region" description="Helical" evidence="8">
    <location>
        <begin position="656"/>
        <end position="681"/>
    </location>
</feature>
<evidence type="ECO:0000256" key="1">
    <source>
        <dbReference type="ARBA" id="ARBA00004651"/>
    </source>
</evidence>
<feature type="transmembrane region" description="Helical" evidence="8">
    <location>
        <begin position="513"/>
        <end position="532"/>
    </location>
</feature>
<feature type="transmembrane region" description="Helical" evidence="8">
    <location>
        <begin position="544"/>
        <end position="563"/>
    </location>
</feature>
<evidence type="ECO:0000256" key="4">
    <source>
        <dbReference type="ARBA" id="ARBA00022692"/>
    </source>
</evidence>
<dbReference type="SUPFAM" id="SSF82866">
    <property type="entry name" value="Multidrug efflux transporter AcrB transmembrane domain"/>
    <property type="match status" value="2"/>
</dbReference>
<protein>
    <submittedName>
        <fullName evidence="10">MMPL family transporter</fullName>
    </submittedName>
</protein>
<comment type="caution">
    <text evidence="10">The sequence shown here is derived from an EMBL/GenBank/DDBJ whole genome shotgun (WGS) entry which is preliminary data.</text>
</comment>
<feature type="transmembrane region" description="Helical" evidence="8">
    <location>
        <begin position="249"/>
        <end position="275"/>
    </location>
</feature>
<evidence type="ECO:0000256" key="8">
    <source>
        <dbReference type="SAM" id="Phobius"/>
    </source>
</evidence>
<dbReference type="PANTHER" id="PTHR33406">
    <property type="entry name" value="MEMBRANE PROTEIN MJ1562-RELATED"/>
    <property type="match status" value="1"/>
</dbReference>
<feature type="transmembrane region" description="Helical" evidence="8">
    <location>
        <begin position="281"/>
        <end position="307"/>
    </location>
</feature>
<evidence type="ECO:0000259" key="9">
    <source>
        <dbReference type="PROSITE" id="PS50156"/>
    </source>
</evidence>
<proteinExistence type="inferred from homology"/>
<dbReference type="PROSITE" id="PS50156">
    <property type="entry name" value="SSD"/>
    <property type="match status" value="1"/>
</dbReference>
<accession>A0ABW6RND7</accession>
<evidence type="ECO:0000313" key="10">
    <source>
        <dbReference type="EMBL" id="MFF3343055.1"/>
    </source>
</evidence>
<dbReference type="InterPro" id="IPR050545">
    <property type="entry name" value="Mycobact_MmpL"/>
</dbReference>
<dbReference type="InterPro" id="IPR004869">
    <property type="entry name" value="MMPL_dom"/>
</dbReference>
<dbReference type="RefSeq" id="WP_387898372.1">
    <property type="nucleotide sequence ID" value="NZ_JBIAPK010000012.1"/>
</dbReference>
<evidence type="ECO:0000313" key="11">
    <source>
        <dbReference type="Proteomes" id="UP001601976"/>
    </source>
</evidence>
<reference evidence="10 11" key="1">
    <citation type="submission" date="2024-10" db="EMBL/GenBank/DDBJ databases">
        <title>The Natural Products Discovery Center: Release of the First 8490 Sequenced Strains for Exploring Actinobacteria Biosynthetic Diversity.</title>
        <authorList>
            <person name="Kalkreuter E."/>
            <person name="Kautsar S.A."/>
            <person name="Yang D."/>
            <person name="Bader C.D."/>
            <person name="Teijaro C.N."/>
            <person name="Fluegel L."/>
            <person name="Davis C.M."/>
            <person name="Simpson J.R."/>
            <person name="Lauterbach L."/>
            <person name="Steele A.D."/>
            <person name="Gui C."/>
            <person name="Meng S."/>
            <person name="Li G."/>
            <person name="Viehrig K."/>
            <person name="Ye F."/>
            <person name="Su P."/>
            <person name="Kiefer A.F."/>
            <person name="Nichols A."/>
            <person name="Cepeda A.J."/>
            <person name="Yan W."/>
            <person name="Fan B."/>
            <person name="Jiang Y."/>
            <person name="Adhikari A."/>
            <person name="Zheng C.-J."/>
            <person name="Schuster L."/>
            <person name="Cowan T.M."/>
            <person name="Smanski M.J."/>
            <person name="Chevrette M.G."/>
            <person name="De Carvalho L.P.S."/>
            <person name="Shen B."/>
        </authorList>
    </citation>
    <scope>NUCLEOTIDE SEQUENCE [LARGE SCALE GENOMIC DNA]</scope>
    <source>
        <strain evidence="10 11">NPDC003029</strain>
    </source>
</reference>
<feature type="transmembrane region" description="Helical" evidence="8">
    <location>
        <begin position="360"/>
        <end position="380"/>
    </location>
</feature>
<keyword evidence="4 8" id="KW-0812">Transmembrane</keyword>
<sequence>MVIFCGAGFAASSAPAPPADTFSMPGTESQKAFDLLEERFPDASADGAGARVVFRAPEGQKISAPAQKAHVAALVAQLKKSPQVASVSDPFMTKAVSKDGSTAYAIATYRVPAAMVGDEAHDALDDALIKARDSGLTAEAGGDAVKIDAAMGGTGEKIGILVSAVVLVLTFGSVIAAGMPLLTALIGVGIGISAITALGATLGLSSTASTLAMMLGLAVGIDYALFIVSRYRAELTEGRDRADAAGRAVGTAGSAVVFAGLTVIVALAGLAVVNIPMLTKMGLAAAGTVAIAVLVALTFVPALLGFAPVKVLRRRDRGQFSGKPLSARQQRRAAKRAEKDARSKPNLGSRWASYVLRHPVAVLLLAVLGLGAVAVPAASLELGLPGEGTMAPDTTQRRAYDMLAESFGAGFNGPLMITVEGQDAADAAKRVGEHLAERDGVAAVTPATPNEAGDTAILNVVPATGPTDAATENLVRSIRALADGFRADTGAEVLVTGQTAMFIDFSQTLDDALLPYLALVVGLAFLLLMVVFRSVLVPLKAALGFLLSVAAALGAVVAVFQWGWLADVFGVDQPSPIMSTMPIFMIGVVFGLAMDYEVFLVTRMREAYVHGARPAEAVVTGFRYGGRVVAAAAAIMISVFSGFIVEDNDFIKMIGFGLAVAVLFDAVIVRMTIVPALFALLGEGAWWLPRWLDRLLPNLDVEGKKLSRTAPAERVAPRRRESELVD</sequence>
<feature type="transmembrane region" description="Helical" evidence="8">
    <location>
        <begin position="210"/>
        <end position="228"/>
    </location>
</feature>
<evidence type="ECO:0000256" key="7">
    <source>
        <dbReference type="SAM" id="MobiDB-lite"/>
    </source>
</evidence>
<keyword evidence="11" id="KW-1185">Reference proteome</keyword>
<feature type="region of interest" description="Disordered" evidence="7">
    <location>
        <begin position="321"/>
        <end position="344"/>
    </location>
</feature>